<proteinExistence type="predicted"/>
<evidence type="ECO:0000313" key="2">
    <source>
        <dbReference type="EMBL" id="CAA9310580.1"/>
    </source>
</evidence>
<gene>
    <name evidence="2" type="ORF">AVDCRST_MAG90-397</name>
</gene>
<feature type="non-terminal residue" evidence="2">
    <location>
        <position position="1"/>
    </location>
</feature>
<dbReference type="EMBL" id="CADCUC010000079">
    <property type="protein sequence ID" value="CAA9310580.1"/>
    <property type="molecule type" value="Genomic_DNA"/>
</dbReference>
<reference evidence="2" key="1">
    <citation type="submission" date="2020-02" db="EMBL/GenBank/DDBJ databases">
        <authorList>
            <person name="Meier V. D."/>
        </authorList>
    </citation>
    <scope>NUCLEOTIDE SEQUENCE</scope>
    <source>
        <strain evidence="2">AVDCRST_MAG90</strain>
    </source>
</reference>
<organism evidence="2">
    <name type="scientific">uncultured Microvirga sp</name>
    <dbReference type="NCBI Taxonomy" id="412392"/>
    <lineage>
        <taxon>Bacteria</taxon>
        <taxon>Pseudomonadati</taxon>
        <taxon>Pseudomonadota</taxon>
        <taxon>Alphaproteobacteria</taxon>
        <taxon>Hyphomicrobiales</taxon>
        <taxon>Methylobacteriaceae</taxon>
        <taxon>Microvirga</taxon>
        <taxon>environmental samples</taxon>
    </lineage>
</organism>
<protein>
    <submittedName>
        <fullName evidence="2">Uncharacterized protein</fullName>
    </submittedName>
</protein>
<feature type="non-terminal residue" evidence="2">
    <location>
        <position position="53"/>
    </location>
</feature>
<accession>A0A6J4KNQ8</accession>
<feature type="region of interest" description="Disordered" evidence="1">
    <location>
        <begin position="1"/>
        <end position="32"/>
    </location>
</feature>
<sequence length="53" mass="6067">GVPLHVRQRDRELELEPDHQQRAHAGRRDGEVRASRALAHRFRPCRNSASASL</sequence>
<evidence type="ECO:0000256" key="1">
    <source>
        <dbReference type="SAM" id="MobiDB-lite"/>
    </source>
</evidence>
<feature type="compositionally biased region" description="Basic and acidic residues" evidence="1">
    <location>
        <begin position="7"/>
        <end position="32"/>
    </location>
</feature>
<dbReference type="AlphaFoldDB" id="A0A6J4KNQ8"/>
<name>A0A6J4KNQ8_9HYPH</name>